<reference evidence="3" key="1">
    <citation type="submission" date="2023-03" db="EMBL/GenBank/DDBJ databases">
        <title>Massive genome expansion in bonnet fungi (Mycena s.s.) driven by repeated elements and novel gene families across ecological guilds.</title>
        <authorList>
            <consortium name="Lawrence Berkeley National Laboratory"/>
            <person name="Harder C.B."/>
            <person name="Miyauchi S."/>
            <person name="Viragh M."/>
            <person name="Kuo A."/>
            <person name="Thoen E."/>
            <person name="Andreopoulos B."/>
            <person name="Lu D."/>
            <person name="Skrede I."/>
            <person name="Drula E."/>
            <person name="Henrissat B."/>
            <person name="Morin E."/>
            <person name="Kohler A."/>
            <person name="Barry K."/>
            <person name="LaButti K."/>
            <person name="Morin E."/>
            <person name="Salamov A."/>
            <person name="Lipzen A."/>
            <person name="Mereny Z."/>
            <person name="Hegedus B."/>
            <person name="Baldrian P."/>
            <person name="Stursova M."/>
            <person name="Weitz H."/>
            <person name="Taylor A."/>
            <person name="Grigoriev I.V."/>
            <person name="Nagy L.G."/>
            <person name="Martin F."/>
            <person name="Kauserud H."/>
        </authorList>
    </citation>
    <scope>NUCLEOTIDE SEQUENCE</scope>
    <source>
        <strain evidence="3">CBHHK182m</strain>
    </source>
</reference>
<organism evidence="3 4">
    <name type="scientific">Mycena metata</name>
    <dbReference type="NCBI Taxonomy" id="1033252"/>
    <lineage>
        <taxon>Eukaryota</taxon>
        <taxon>Fungi</taxon>
        <taxon>Dikarya</taxon>
        <taxon>Basidiomycota</taxon>
        <taxon>Agaricomycotina</taxon>
        <taxon>Agaricomycetes</taxon>
        <taxon>Agaricomycetidae</taxon>
        <taxon>Agaricales</taxon>
        <taxon>Marasmiineae</taxon>
        <taxon>Mycenaceae</taxon>
        <taxon>Mycena</taxon>
    </lineage>
</organism>
<dbReference type="Proteomes" id="UP001215598">
    <property type="component" value="Unassembled WGS sequence"/>
</dbReference>
<sequence>MSGTGAESTIPLNLNPESQGIHNFPADIMEGLITAVEGLKQHPPVTDNKTAFWTVYKTLADEYDKETQRKYGNDLDTALIFAGLFSAVSSAFIIQIQPELQPTSELTGTTLALLTLLAQNISVPTSTTPSSSTPPTIIVVAQGFLYFSLFSTLLAALLAVLGKQWLLHYDSVGERGTIAQRGLERQHKFDGMQHWNFDLAMQMFPLLQFALLLFAIGLSTYLWTINHAIAGLVLGLTALGCILYTTMVVSAMKSADSPFQTPLTRLLNKVVAKFILSAAWHHLPGWAHHIWDHIPLHRLTPSVPSPPSPLTINSGPSTSLFPPPRRSPSRSNFVKKSWHRVEILLVNLQHFLVQTWTAFVTSGSSSASGVSLQSSTSIFNNIPPPSPECSAVVWVLETSTNPLMVQSAAALVPDLQWWPLSLNIGPSKQRLVDTLESCRSGDMIPANMETRASLCAKAVILLNLVDSPKNYHHISSHFQTGNHELKSLLQTFNISSPYWNSFIPTHWTLRALAGKGFTTHQLFDFIRHVMDKRVEDQAAFAEVLFCLNTFFLPAPSCDHSVVDKSPHIIQLTTQLFRNLVRHIAETKEPQHNNLTIMLWKIAKLARGKGYYPLVDSLEVNTQ</sequence>
<dbReference type="InterPro" id="IPR045338">
    <property type="entry name" value="DUF6535"/>
</dbReference>
<keyword evidence="4" id="KW-1185">Reference proteome</keyword>
<keyword evidence="1" id="KW-0472">Membrane</keyword>
<feature type="transmembrane region" description="Helical" evidence="1">
    <location>
        <begin position="78"/>
        <end position="96"/>
    </location>
</feature>
<dbReference type="EMBL" id="JARKIB010000030">
    <property type="protein sequence ID" value="KAJ7763488.1"/>
    <property type="molecule type" value="Genomic_DNA"/>
</dbReference>
<comment type="caution">
    <text evidence="3">The sequence shown here is derived from an EMBL/GenBank/DDBJ whole genome shotgun (WGS) entry which is preliminary data.</text>
</comment>
<dbReference type="Pfam" id="PF20153">
    <property type="entry name" value="DUF6535"/>
    <property type="match status" value="1"/>
</dbReference>
<feature type="transmembrane region" description="Helical" evidence="1">
    <location>
        <begin position="203"/>
        <end position="223"/>
    </location>
</feature>
<evidence type="ECO:0000256" key="1">
    <source>
        <dbReference type="SAM" id="Phobius"/>
    </source>
</evidence>
<feature type="transmembrane region" description="Helical" evidence="1">
    <location>
        <begin position="229"/>
        <end position="249"/>
    </location>
</feature>
<protein>
    <recommendedName>
        <fullName evidence="2">DUF6535 domain-containing protein</fullName>
    </recommendedName>
</protein>
<keyword evidence="1" id="KW-1133">Transmembrane helix</keyword>
<evidence type="ECO:0000259" key="2">
    <source>
        <dbReference type="Pfam" id="PF20153"/>
    </source>
</evidence>
<name>A0AAD7JFS4_9AGAR</name>
<evidence type="ECO:0000313" key="3">
    <source>
        <dbReference type="EMBL" id="KAJ7763488.1"/>
    </source>
</evidence>
<feature type="transmembrane region" description="Helical" evidence="1">
    <location>
        <begin position="137"/>
        <end position="161"/>
    </location>
</feature>
<proteinExistence type="predicted"/>
<feature type="non-terminal residue" evidence="3">
    <location>
        <position position="622"/>
    </location>
</feature>
<accession>A0AAD7JFS4</accession>
<gene>
    <name evidence="3" type="ORF">B0H16DRAFT_1527989</name>
</gene>
<keyword evidence="1" id="KW-0812">Transmembrane</keyword>
<evidence type="ECO:0000313" key="4">
    <source>
        <dbReference type="Proteomes" id="UP001215598"/>
    </source>
</evidence>
<feature type="domain" description="DUF6535" evidence="2">
    <location>
        <begin position="53"/>
        <end position="224"/>
    </location>
</feature>
<dbReference type="AlphaFoldDB" id="A0AAD7JFS4"/>